<dbReference type="Proteomes" id="UP000183894">
    <property type="component" value="Unassembled WGS sequence"/>
</dbReference>
<evidence type="ECO:0000313" key="2">
    <source>
        <dbReference type="EMBL" id="SEL49881.1"/>
    </source>
</evidence>
<protein>
    <submittedName>
        <fullName evidence="2">Uncharacterized protein</fullName>
    </submittedName>
</protein>
<reference evidence="2 3" key="1">
    <citation type="submission" date="2016-10" db="EMBL/GenBank/DDBJ databases">
        <authorList>
            <person name="de Groot N.N."/>
        </authorList>
    </citation>
    <scope>NUCLEOTIDE SEQUENCE [LARGE SCALE GENOMIC DNA]</scope>
    <source>
        <strain evidence="2 3">CDM_5</strain>
    </source>
</reference>
<evidence type="ECO:0000256" key="1">
    <source>
        <dbReference type="SAM" id="Coils"/>
    </source>
</evidence>
<proteinExistence type="predicted"/>
<gene>
    <name evidence="2" type="ORF">SAMN04488691_105110</name>
</gene>
<organism evidence="2 3">
    <name type="scientific">Haloferax larsenii</name>
    <dbReference type="NCBI Taxonomy" id="302484"/>
    <lineage>
        <taxon>Archaea</taxon>
        <taxon>Methanobacteriati</taxon>
        <taxon>Methanobacteriota</taxon>
        <taxon>Stenosarchaea group</taxon>
        <taxon>Halobacteria</taxon>
        <taxon>Halobacteriales</taxon>
        <taxon>Haloferacaceae</taxon>
        <taxon>Haloferax</taxon>
    </lineage>
</organism>
<name>A0A1H7QPF1_HALLR</name>
<dbReference type="AlphaFoldDB" id="A0A1H7QPF1"/>
<evidence type="ECO:0000313" key="3">
    <source>
        <dbReference type="Proteomes" id="UP000183894"/>
    </source>
</evidence>
<feature type="coiled-coil region" evidence="1">
    <location>
        <begin position="55"/>
        <end position="82"/>
    </location>
</feature>
<sequence length="151" mass="17604">MPRIPVVVDDSKKRRWSEFVEDNPEFDSVSDLVRKAVERQINGANNHDAISDQQITQVNANLDSVASRLTDLETQVKALRTETMTHSEYESFIHSDVRPIIDHIIEQQVEDVMWRWTEDNIIIPNIRKTGLTADYIRDLDKEQIIDIMEDK</sequence>
<accession>A0A1H7QPF1</accession>
<dbReference type="EMBL" id="FOAD01000005">
    <property type="protein sequence ID" value="SEL49881.1"/>
    <property type="molecule type" value="Genomic_DNA"/>
</dbReference>
<keyword evidence="1" id="KW-0175">Coiled coil</keyword>